<dbReference type="AlphaFoldDB" id="A0AAV8TUD8"/>
<dbReference type="EMBL" id="JAIWQS010000003">
    <property type="protein sequence ID" value="KAJ8770576.1"/>
    <property type="molecule type" value="Genomic_DNA"/>
</dbReference>
<name>A0AAV8TUD8_9ROSI</name>
<keyword evidence="2" id="KW-1185">Reference proteome</keyword>
<evidence type="ECO:0000313" key="2">
    <source>
        <dbReference type="Proteomes" id="UP001159364"/>
    </source>
</evidence>
<sequence>MCRCCKKRKTINSSKKAKSQSFLGRVICSLFQLLFLQNTEARIGYKRQLSCRQNMLWEEYVPKSFIEHKELLKHVLQICAAKKTSD</sequence>
<proteinExistence type="predicted"/>
<organism evidence="1 2">
    <name type="scientific">Erythroxylum novogranatense</name>
    <dbReference type="NCBI Taxonomy" id="1862640"/>
    <lineage>
        <taxon>Eukaryota</taxon>
        <taxon>Viridiplantae</taxon>
        <taxon>Streptophyta</taxon>
        <taxon>Embryophyta</taxon>
        <taxon>Tracheophyta</taxon>
        <taxon>Spermatophyta</taxon>
        <taxon>Magnoliopsida</taxon>
        <taxon>eudicotyledons</taxon>
        <taxon>Gunneridae</taxon>
        <taxon>Pentapetalae</taxon>
        <taxon>rosids</taxon>
        <taxon>fabids</taxon>
        <taxon>Malpighiales</taxon>
        <taxon>Erythroxylaceae</taxon>
        <taxon>Erythroxylum</taxon>
    </lineage>
</organism>
<reference evidence="1 2" key="1">
    <citation type="submission" date="2021-09" db="EMBL/GenBank/DDBJ databases">
        <title>Genomic insights and catalytic innovation underlie evolution of tropane alkaloids biosynthesis.</title>
        <authorList>
            <person name="Wang Y.-J."/>
            <person name="Tian T."/>
            <person name="Huang J.-P."/>
            <person name="Huang S.-X."/>
        </authorList>
    </citation>
    <scope>NUCLEOTIDE SEQUENCE [LARGE SCALE GENOMIC DNA]</scope>
    <source>
        <strain evidence="1">KIB-2018</strain>
        <tissue evidence="1">Leaf</tissue>
    </source>
</reference>
<accession>A0AAV8TUD8</accession>
<evidence type="ECO:0000313" key="1">
    <source>
        <dbReference type="EMBL" id="KAJ8770576.1"/>
    </source>
</evidence>
<gene>
    <name evidence="1" type="ORF">K2173_018067</name>
</gene>
<protein>
    <submittedName>
        <fullName evidence="1">Uncharacterized protein</fullName>
    </submittedName>
</protein>
<dbReference type="Proteomes" id="UP001159364">
    <property type="component" value="Linkage Group LG03"/>
</dbReference>
<comment type="caution">
    <text evidence="1">The sequence shown here is derived from an EMBL/GenBank/DDBJ whole genome shotgun (WGS) entry which is preliminary data.</text>
</comment>